<dbReference type="PANTHER" id="PTHR31633:SF1">
    <property type="entry name" value="H_ACA RIBONUCLEOPROTEIN COMPLEX NON-CORE SUBUNIT NAF1"/>
    <property type="match status" value="1"/>
</dbReference>
<evidence type="ECO:0000256" key="2">
    <source>
        <dbReference type="ARBA" id="ARBA00022517"/>
    </source>
</evidence>
<comment type="similarity">
    <text evidence="1">Belongs to the NAF1 family.</text>
</comment>
<evidence type="ECO:0000256" key="4">
    <source>
        <dbReference type="ARBA" id="ARBA00022553"/>
    </source>
</evidence>
<feature type="region of interest" description="Disordered" evidence="8">
    <location>
        <begin position="103"/>
        <end position="134"/>
    </location>
</feature>
<gene>
    <name evidence="9" type="ORF">TASK_LOCUS2939</name>
</gene>
<keyword evidence="10" id="KW-1185">Reference proteome</keyword>
<feature type="region of interest" description="Disordered" evidence="8">
    <location>
        <begin position="192"/>
        <end position="226"/>
    </location>
</feature>
<dbReference type="InterPro" id="IPR009000">
    <property type="entry name" value="Transl_B-barrel_sf"/>
</dbReference>
<evidence type="ECO:0000256" key="7">
    <source>
        <dbReference type="RuleBase" id="RU364004"/>
    </source>
</evidence>
<dbReference type="Pfam" id="PF04410">
    <property type="entry name" value="Gar1"/>
    <property type="match status" value="1"/>
</dbReference>
<organism evidence="11">
    <name type="scientific">Taenia asiatica</name>
    <name type="common">Asian tapeworm</name>
    <dbReference type="NCBI Taxonomy" id="60517"/>
    <lineage>
        <taxon>Eukaryota</taxon>
        <taxon>Metazoa</taxon>
        <taxon>Spiralia</taxon>
        <taxon>Lophotrochozoa</taxon>
        <taxon>Platyhelminthes</taxon>
        <taxon>Cestoda</taxon>
        <taxon>Eucestoda</taxon>
        <taxon>Cyclophyllidea</taxon>
        <taxon>Taeniidae</taxon>
        <taxon>Taenia</taxon>
    </lineage>
</organism>
<dbReference type="STRING" id="60517.A0A0R3VZU5"/>
<dbReference type="GO" id="GO:0000493">
    <property type="term" value="P:box H/ACA snoRNP assembly"/>
    <property type="evidence" value="ECO:0007669"/>
    <property type="project" value="InterPro"/>
</dbReference>
<dbReference type="PANTHER" id="PTHR31633">
    <property type="entry name" value="H/ACA RIBONUCLEOPROTEIN COMPLEX NON-CORE SUBUNIT NAF1"/>
    <property type="match status" value="1"/>
</dbReference>
<keyword evidence="3 7" id="KW-0698">rRNA processing</keyword>
<comment type="function">
    <text evidence="7">Required for ribosome biogenesis. Part of a complex which catalyzes pseudouridylation of rRNA. This involves the isomerization of uridine such that the ribose is subsequently attached to C5, instead of the normal N1. Pseudouridine ("psi") residues may serve to stabilize the conformation of rRNAs.</text>
</comment>
<comment type="subcellular location">
    <subcellularLocation>
        <location evidence="7">Nucleus</location>
        <location evidence="7">Nucleolus</location>
    </subcellularLocation>
</comment>
<dbReference type="InterPro" id="IPR038664">
    <property type="entry name" value="Gar1/Naf1_Cbf5-bd_sf"/>
</dbReference>
<evidence type="ECO:0000313" key="9">
    <source>
        <dbReference type="EMBL" id="VDK26659.1"/>
    </source>
</evidence>
<dbReference type="GO" id="GO:0006364">
    <property type="term" value="P:rRNA processing"/>
    <property type="evidence" value="ECO:0007669"/>
    <property type="project" value="UniProtKB-KW"/>
</dbReference>
<keyword evidence="6 7" id="KW-0539">Nucleus</keyword>
<keyword evidence="7" id="KW-0687">Ribonucleoprotein</keyword>
<dbReference type="GO" id="GO:0005732">
    <property type="term" value="C:sno(s)RNA-containing ribonucleoprotein complex"/>
    <property type="evidence" value="ECO:0007669"/>
    <property type="project" value="InterPro"/>
</dbReference>
<dbReference type="InterPro" id="IPR007504">
    <property type="entry name" value="H/ACA_rnp_Gar1/Naf1"/>
</dbReference>
<dbReference type="Gene3D" id="2.40.10.230">
    <property type="entry name" value="Probable tRNA pseudouridine synthase domain"/>
    <property type="match status" value="1"/>
</dbReference>
<dbReference type="GO" id="GO:0003723">
    <property type="term" value="F:RNA binding"/>
    <property type="evidence" value="ECO:0007669"/>
    <property type="project" value="UniProtKB-KW"/>
</dbReference>
<evidence type="ECO:0000313" key="10">
    <source>
        <dbReference type="Proteomes" id="UP000282613"/>
    </source>
</evidence>
<evidence type="ECO:0000256" key="3">
    <source>
        <dbReference type="ARBA" id="ARBA00022552"/>
    </source>
</evidence>
<protein>
    <recommendedName>
        <fullName evidence="7">H/ACA ribonucleoprotein complex subunit</fullName>
    </recommendedName>
</protein>
<reference evidence="11" key="1">
    <citation type="submission" date="2017-02" db="UniProtKB">
        <authorList>
            <consortium name="WormBaseParasite"/>
        </authorList>
    </citation>
    <scope>IDENTIFICATION</scope>
</reference>
<feature type="compositionally biased region" description="Low complexity" evidence="8">
    <location>
        <begin position="121"/>
        <end position="134"/>
    </location>
</feature>
<keyword evidence="2 7" id="KW-0690">Ribosome biogenesis</keyword>
<proteinExistence type="inferred from homology"/>
<comment type="similarity">
    <text evidence="7">Belongs to the GAR1 family.</text>
</comment>
<evidence type="ECO:0000256" key="8">
    <source>
        <dbReference type="SAM" id="MobiDB-lite"/>
    </source>
</evidence>
<dbReference type="SUPFAM" id="SSF50447">
    <property type="entry name" value="Translation proteins"/>
    <property type="match status" value="1"/>
</dbReference>
<evidence type="ECO:0000256" key="6">
    <source>
        <dbReference type="ARBA" id="ARBA00023242"/>
    </source>
</evidence>
<evidence type="ECO:0000256" key="5">
    <source>
        <dbReference type="ARBA" id="ARBA00022884"/>
    </source>
</evidence>
<dbReference type="OrthoDB" id="21550at2759"/>
<keyword evidence="5 7" id="KW-0694">RNA-binding</keyword>
<reference evidence="9 10" key="2">
    <citation type="submission" date="2018-11" db="EMBL/GenBank/DDBJ databases">
        <authorList>
            <consortium name="Pathogen Informatics"/>
        </authorList>
    </citation>
    <scope>NUCLEOTIDE SEQUENCE [LARGE SCALE GENOMIC DNA]</scope>
</reference>
<dbReference type="GO" id="GO:0005730">
    <property type="term" value="C:nucleolus"/>
    <property type="evidence" value="ECO:0007669"/>
    <property type="project" value="UniProtKB-SubCell"/>
</dbReference>
<dbReference type="GO" id="GO:0001522">
    <property type="term" value="P:pseudouridine synthesis"/>
    <property type="evidence" value="ECO:0007669"/>
    <property type="project" value="InterPro"/>
</dbReference>
<evidence type="ECO:0000256" key="1">
    <source>
        <dbReference type="ARBA" id="ARBA00009801"/>
    </source>
</evidence>
<keyword evidence="4" id="KW-0597">Phosphoprotein</keyword>
<accession>A0A0R3VZU5</accession>
<sequence length="273" mass="29664">MHSFFRNLNSPPVYPQQRAFDLPLEIDPKYVPRLPSVPPEHAKLGALGKVSSIIKGCVVIASLPNVPPLDMGSALYLQNRRPLGEVYDTIGPVRSPFYVVIHENRQPPSRPPKARNERTTASDTAASTPTTSSAAAVKITEGVGEVSARPPPELPKLNVAVSVGDDVFYALDDPSLSIKILCSELSKLRGSDASGLKDEELSPDQQDFSDDEKEYAHRRKLEGKRPIGGNRRGRICISIVNADFQGFLDKSPLLDKQMGEEASGAAVERHCGS</sequence>
<dbReference type="EMBL" id="UYRS01004201">
    <property type="protein sequence ID" value="VDK26659.1"/>
    <property type="molecule type" value="Genomic_DNA"/>
</dbReference>
<dbReference type="WBParaSite" id="TASK_0000293901-mRNA-1">
    <property type="protein sequence ID" value="TASK_0000293901-mRNA-1"/>
    <property type="gene ID" value="TASK_0000293901"/>
</dbReference>
<dbReference type="Proteomes" id="UP000282613">
    <property type="component" value="Unassembled WGS sequence"/>
</dbReference>
<dbReference type="AlphaFoldDB" id="A0A0R3VZU5"/>
<evidence type="ECO:0000313" key="11">
    <source>
        <dbReference type="WBParaSite" id="TASK_0000293901-mRNA-1"/>
    </source>
</evidence>
<dbReference type="InterPro" id="IPR040309">
    <property type="entry name" value="Naf1"/>
</dbReference>
<name>A0A0R3VZU5_TAEAS</name>
<comment type="subunit">
    <text evidence="7">Component of the small nucleolar ribonucleoprotein particles containing H/ACA-type snoRNAs (H/ACA snoRNPs).</text>
</comment>